<comment type="caution">
    <text evidence="6">The sequence shown here is derived from an EMBL/GenBank/DDBJ whole genome shotgun (WGS) entry which is preliminary data.</text>
</comment>
<dbReference type="Pfam" id="PF05577">
    <property type="entry name" value="Peptidase_S28"/>
    <property type="match status" value="1"/>
</dbReference>
<keyword evidence="2" id="KW-0645">Protease</keyword>
<evidence type="ECO:0000256" key="4">
    <source>
        <dbReference type="ARBA" id="ARBA00022801"/>
    </source>
</evidence>
<dbReference type="InterPro" id="IPR008758">
    <property type="entry name" value="Peptidase_S28"/>
</dbReference>
<name>A0ABN9TJQ8_9DINO</name>
<sequence>MGRDLYWPPSVRRNATVADVVGSPEGQLVAGCGRDSARRGLAGAPRQQDPWSRWATSYYGGKDIAHHRNIVWSQGLLDPWSGGGVYPPGGGVEGPLRQNISADGSQVALLIDLGGHHLDLFFEDPADPNAVKEVRRIEEEMVSQWCDEWRAMADEVVI</sequence>
<accession>A0ABN9TJQ8</accession>
<dbReference type="EMBL" id="CAUYUJ010014769">
    <property type="protein sequence ID" value="CAK0845811.1"/>
    <property type="molecule type" value="Genomic_DNA"/>
</dbReference>
<keyword evidence="5" id="KW-0325">Glycoprotein</keyword>
<dbReference type="InterPro" id="IPR029058">
    <property type="entry name" value="AB_hydrolase_fold"/>
</dbReference>
<evidence type="ECO:0000313" key="6">
    <source>
        <dbReference type="EMBL" id="CAK0845811.1"/>
    </source>
</evidence>
<evidence type="ECO:0000313" key="7">
    <source>
        <dbReference type="Proteomes" id="UP001189429"/>
    </source>
</evidence>
<evidence type="ECO:0000256" key="1">
    <source>
        <dbReference type="ARBA" id="ARBA00011079"/>
    </source>
</evidence>
<comment type="similarity">
    <text evidence="1">Belongs to the peptidase S28 family.</text>
</comment>
<keyword evidence="7" id="KW-1185">Reference proteome</keyword>
<dbReference type="Proteomes" id="UP001189429">
    <property type="component" value="Unassembled WGS sequence"/>
</dbReference>
<keyword evidence="3" id="KW-0732">Signal</keyword>
<protein>
    <submittedName>
        <fullName evidence="6">Uncharacterized protein</fullName>
    </submittedName>
</protein>
<dbReference type="Gene3D" id="3.40.50.1820">
    <property type="entry name" value="alpha/beta hydrolase"/>
    <property type="match status" value="1"/>
</dbReference>
<reference evidence="6" key="1">
    <citation type="submission" date="2023-10" db="EMBL/GenBank/DDBJ databases">
        <authorList>
            <person name="Chen Y."/>
            <person name="Shah S."/>
            <person name="Dougan E. K."/>
            <person name="Thang M."/>
            <person name="Chan C."/>
        </authorList>
    </citation>
    <scope>NUCLEOTIDE SEQUENCE [LARGE SCALE GENOMIC DNA]</scope>
</reference>
<dbReference type="PANTHER" id="PTHR11010">
    <property type="entry name" value="PROTEASE S28 PRO-X CARBOXYPEPTIDASE-RELATED"/>
    <property type="match status" value="1"/>
</dbReference>
<dbReference type="PANTHER" id="PTHR11010:SF38">
    <property type="entry name" value="LYSOSOMAL PRO-X CARBOXYPEPTIDASE"/>
    <property type="match status" value="1"/>
</dbReference>
<keyword evidence="4" id="KW-0378">Hydrolase</keyword>
<proteinExistence type="inferred from homology"/>
<gene>
    <name evidence="6" type="ORF">PCOR1329_LOCUS39490</name>
</gene>
<evidence type="ECO:0000256" key="3">
    <source>
        <dbReference type="ARBA" id="ARBA00022729"/>
    </source>
</evidence>
<evidence type="ECO:0000256" key="2">
    <source>
        <dbReference type="ARBA" id="ARBA00022670"/>
    </source>
</evidence>
<evidence type="ECO:0000256" key="5">
    <source>
        <dbReference type="ARBA" id="ARBA00023180"/>
    </source>
</evidence>
<organism evidence="6 7">
    <name type="scientific">Prorocentrum cordatum</name>
    <dbReference type="NCBI Taxonomy" id="2364126"/>
    <lineage>
        <taxon>Eukaryota</taxon>
        <taxon>Sar</taxon>
        <taxon>Alveolata</taxon>
        <taxon>Dinophyceae</taxon>
        <taxon>Prorocentrales</taxon>
        <taxon>Prorocentraceae</taxon>
        <taxon>Prorocentrum</taxon>
    </lineage>
</organism>